<sequence length="508" mass="55629">MRSGKFTGNSTDHQLHEADERFQAVEQAAREYEQHHARSTDLLRSALAKLYVFGEDLRSQACEPGRSLIGEFVSSRGVPWNLATQRNPYIALVNMTFAPSASSRSQYAAVLAYASNCGVDPTDLGDWLRQGGIKGRYAEAVRHFASPRKQRYSQERDSRLKAARQLLLDRAHSEAVALPEGISADEGFVTLIAKIGDDGKAAIIDVIGEADEVEPILLRYAPIKATGKSALAGEPLGRLFRAVDLVLGCTPDKPNSSPRHVLLLNSLERGRPVCRIEAVAEAYTYAWAGVSLAGHVDGLSAEMAYILDSRDAAFLRREFPNYDGWNINAGEVPRIDATGLSSPLQLLPLHADAAYRVSQPADVHHKPVSITHAEQVAVLQFLADRRVEHDRQNARRKEQRNFPATLKLTSDGGKLEVSLPKMPNIAVAFGSSSPDRDLSDRELSIEDVKRTLVALCPYETSLDGSFIDLEVDDAALSLQAHFGDDLFSVVLPTRSGTAYNQSCADLML</sequence>
<reference evidence="2" key="1">
    <citation type="journal article" date="2019" name="Int. J. Syst. Evol. Microbiol.">
        <title>The Global Catalogue of Microorganisms (GCM) 10K type strain sequencing project: providing services to taxonomists for standard genome sequencing and annotation.</title>
        <authorList>
            <consortium name="The Broad Institute Genomics Platform"/>
            <consortium name="The Broad Institute Genome Sequencing Center for Infectious Disease"/>
            <person name="Wu L."/>
            <person name="Ma J."/>
        </authorList>
    </citation>
    <scope>NUCLEOTIDE SEQUENCE [LARGE SCALE GENOMIC DNA]</scope>
    <source>
        <strain evidence="2">JCM 16603</strain>
    </source>
</reference>
<organism evidence="1 2">
    <name type="scientific">Sphingomonas humi</name>
    <dbReference type="NCBI Taxonomy" id="335630"/>
    <lineage>
        <taxon>Bacteria</taxon>
        <taxon>Pseudomonadati</taxon>
        <taxon>Pseudomonadota</taxon>
        <taxon>Alphaproteobacteria</taxon>
        <taxon>Sphingomonadales</taxon>
        <taxon>Sphingomonadaceae</taxon>
        <taxon>Sphingomonas</taxon>
    </lineage>
</organism>
<keyword evidence="2" id="KW-1185">Reference proteome</keyword>
<dbReference type="RefSeq" id="WP_344709538.1">
    <property type="nucleotide sequence ID" value="NZ_BAAAZD010000001.1"/>
</dbReference>
<gene>
    <name evidence="1" type="ORF">GCM10022211_14810</name>
</gene>
<accession>A0ABP7RYL1</accession>
<protein>
    <submittedName>
        <fullName evidence="1">Uncharacterized protein</fullName>
    </submittedName>
</protein>
<evidence type="ECO:0000313" key="2">
    <source>
        <dbReference type="Proteomes" id="UP001501310"/>
    </source>
</evidence>
<evidence type="ECO:0000313" key="1">
    <source>
        <dbReference type="EMBL" id="GAA4003958.1"/>
    </source>
</evidence>
<name>A0ABP7RYL1_9SPHN</name>
<dbReference type="Proteomes" id="UP001501310">
    <property type="component" value="Unassembled WGS sequence"/>
</dbReference>
<proteinExistence type="predicted"/>
<comment type="caution">
    <text evidence="1">The sequence shown here is derived from an EMBL/GenBank/DDBJ whole genome shotgun (WGS) entry which is preliminary data.</text>
</comment>
<dbReference type="EMBL" id="BAAAZD010000001">
    <property type="protein sequence ID" value="GAA4003958.1"/>
    <property type="molecule type" value="Genomic_DNA"/>
</dbReference>